<evidence type="ECO:0000256" key="4">
    <source>
        <dbReference type="SAM" id="SignalP"/>
    </source>
</evidence>
<name>A0AAW0U523_SCYPA</name>
<comment type="caution">
    <text evidence="5">The sequence shown here is derived from an EMBL/GenBank/DDBJ whole genome shotgun (WGS) entry which is preliminary data.</text>
</comment>
<feature type="chain" id="PRO_5044024631" evidence="4">
    <location>
        <begin position="29"/>
        <end position="212"/>
    </location>
</feature>
<evidence type="ECO:0000256" key="1">
    <source>
        <dbReference type="ARBA" id="ARBA00009995"/>
    </source>
</evidence>
<evidence type="ECO:0000313" key="6">
    <source>
        <dbReference type="Proteomes" id="UP001487740"/>
    </source>
</evidence>
<dbReference type="EMBL" id="JARAKH010000018">
    <property type="protein sequence ID" value="KAK8394674.1"/>
    <property type="molecule type" value="Genomic_DNA"/>
</dbReference>
<dbReference type="AlphaFoldDB" id="A0AAW0U523"/>
<keyword evidence="3" id="KW-0808">Transferase</keyword>
<reference evidence="5 6" key="1">
    <citation type="submission" date="2023-03" db="EMBL/GenBank/DDBJ databases">
        <title>High-quality genome of Scylla paramamosain provides insights in environmental adaptation.</title>
        <authorList>
            <person name="Zhang L."/>
        </authorList>
    </citation>
    <scope>NUCLEOTIDE SEQUENCE [LARGE SCALE GENOMIC DNA]</scope>
    <source>
        <strain evidence="5">LZ_2023a</strain>
        <tissue evidence="5">Muscle</tissue>
    </source>
</reference>
<protein>
    <submittedName>
        <fullName evidence="5">Uncharacterized protein</fullName>
    </submittedName>
</protein>
<dbReference type="Proteomes" id="UP001487740">
    <property type="component" value="Unassembled WGS sequence"/>
</dbReference>
<dbReference type="Gene3D" id="3.40.50.2000">
    <property type="entry name" value="Glycogen Phosphorylase B"/>
    <property type="match status" value="1"/>
</dbReference>
<keyword evidence="6" id="KW-1185">Reference proteome</keyword>
<sequence length="212" mass="23753">MRIFGKMATVVAMSVVVMTLMVVQENNAARILMAVPIGSKSHGNFYMPLAEELARRNHTVTYVTGYEMSSSHPNIRVVVVPDVNIYEKMPNLFTTDTFTAMDAIYDDLKEVCIKALAFEAVQRLNDEKFDLLILCAALTECFLSFAHKLKVPFIYIYSNKFVGAYAALAGSPPFPSLEANFALDLEYPLTFTGRMMSTAQDLFDVLFNDWLG</sequence>
<feature type="signal peptide" evidence="4">
    <location>
        <begin position="1"/>
        <end position="28"/>
    </location>
</feature>
<evidence type="ECO:0000256" key="3">
    <source>
        <dbReference type="ARBA" id="ARBA00022679"/>
    </source>
</evidence>
<accession>A0AAW0U523</accession>
<evidence type="ECO:0000313" key="5">
    <source>
        <dbReference type="EMBL" id="KAK8394674.1"/>
    </source>
</evidence>
<dbReference type="SUPFAM" id="SSF53756">
    <property type="entry name" value="UDP-Glycosyltransferase/glycogen phosphorylase"/>
    <property type="match status" value="1"/>
</dbReference>
<comment type="similarity">
    <text evidence="1">Belongs to the UDP-glycosyltransferase family.</text>
</comment>
<organism evidence="5 6">
    <name type="scientific">Scylla paramamosain</name>
    <name type="common">Mud crab</name>
    <dbReference type="NCBI Taxonomy" id="85552"/>
    <lineage>
        <taxon>Eukaryota</taxon>
        <taxon>Metazoa</taxon>
        <taxon>Ecdysozoa</taxon>
        <taxon>Arthropoda</taxon>
        <taxon>Crustacea</taxon>
        <taxon>Multicrustacea</taxon>
        <taxon>Malacostraca</taxon>
        <taxon>Eumalacostraca</taxon>
        <taxon>Eucarida</taxon>
        <taxon>Decapoda</taxon>
        <taxon>Pleocyemata</taxon>
        <taxon>Brachyura</taxon>
        <taxon>Eubrachyura</taxon>
        <taxon>Portunoidea</taxon>
        <taxon>Portunidae</taxon>
        <taxon>Portuninae</taxon>
        <taxon>Scylla</taxon>
    </lineage>
</organism>
<dbReference type="GO" id="GO:0008194">
    <property type="term" value="F:UDP-glycosyltransferase activity"/>
    <property type="evidence" value="ECO:0007669"/>
    <property type="project" value="TreeGrafter"/>
</dbReference>
<evidence type="ECO:0000256" key="2">
    <source>
        <dbReference type="ARBA" id="ARBA00022676"/>
    </source>
</evidence>
<keyword evidence="4" id="KW-0732">Signal</keyword>
<dbReference type="PANTHER" id="PTHR48043:SF27">
    <property type="entry name" value="UDP-GLUCURONOSYLTRANSFERASE"/>
    <property type="match status" value="1"/>
</dbReference>
<dbReference type="PANTHER" id="PTHR48043">
    <property type="entry name" value="EG:EG0003.4 PROTEIN-RELATED"/>
    <property type="match status" value="1"/>
</dbReference>
<gene>
    <name evidence="5" type="ORF">O3P69_005860</name>
</gene>
<dbReference type="InterPro" id="IPR050271">
    <property type="entry name" value="UDP-glycosyltransferase"/>
</dbReference>
<keyword evidence="2" id="KW-0328">Glycosyltransferase</keyword>
<proteinExistence type="inferred from homology"/>